<comment type="caution">
    <text evidence="2">The sequence shown here is derived from an EMBL/GenBank/DDBJ whole genome shotgun (WGS) entry which is preliminary data.</text>
</comment>
<sequence>MKLILVFVLVAVAVVAAIPLDQGEIFADDEGNLFYNRLIPLNRARRQSGDYIKAGAVHSSHYGGGGQIVANKNLYSGKHHSIDAQAKYNQYGKHREGWGGINYSFNW</sequence>
<evidence type="ECO:0000313" key="2">
    <source>
        <dbReference type="EMBL" id="KAK9870776.1"/>
    </source>
</evidence>
<evidence type="ECO:0000313" key="3">
    <source>
        <dbReference type="Proteomes" id="UP001431783"/>
    </source>
</evidence>
<feature type="chain" id="PRO_5043979731" evidence="1">
    <location>
        <begin position="18"/>
        <end position="107"/>
    </location>
</feature>
<dbReference type="EMBL" id="JARQZJ010000004">
    <property type="protein sequence ID" value="KAK9870776.1"/>
    <property type="molecule type" value="Genomic_DNA"/>
</dbReference>
<proteinExistence type="predicted"/>
<dbReference type="Proteomes" id="UP001431783">
    <property type="component" value="Unassembled WGS sequence"/>
</dbReference>
<name>A0AAW1TIY3_9CUCU</name>
<accession>A0AAW1TIY3</accession>
<keyword evidence="3" id="KW-1185">Reference proteome</keyword>
<organism evidence="2 3">
    <name type="scientific">Henosepilachna vigintioctopunctata</name>
    <dbReference type="NCBI Taxonomy" id="420089"/>
    <lineage>
        <taxon>Eukaryota</taxon>
        <taxon>Metazoa</taxon>
        <taxon>Ecdysozoa</taxon>
        <taxon>Arthropoda</taxon>
        <taxon>Hexapoda</taxon>
        <taxon>Insecta</taxon>
        <taxon>Pterygota</taxon>
        <taxon>Neoptera</taxon>
        <taxon>Endopterygota</taxon>
        <taxon>Coleoptera</taxon>
        <taxon>Polyphaga</taxon>
        <taxon>Cucujiformia</taxon>
        <taxon>Coccinelloidea</taxon>
        <taxon>Coccinellidae</taxon>
        <taxon>Epilachninae</taxon>
        <taxon>Epilachnini</taxon>
        <taxon>Henosepilachna</taxon>
    </lineage>
</organism>
<evidence type="ECO:0000256" key="1">
    <source>
        <dbReference type="SAM" id="SignalP"/>
    </source>
</evidence>
<keyword evidence="1" id="KW-0732">Signal</keyword>
<protein>
    <submittedName>
        <fullName evidence="2">Uncharacterized protein</fullName>
    </submittedName>
</protein>
<reference evidence="2 3" key="1">
    <citation type="submission" date="2023-03" db="EMBL/GenBank/DDBJ databases">
        <title>Genome insight into feeding habits of ladybird beetles.</title>
        <authorList>
            <person name="Li H.-S."/>
            <person name="Huang Y.-H."/>
            <person name="Pang H."/>
        </authorList>
    </citation>
    <scope>NUCLEOTIDE SEQUENCE [LARGE SCALE GENOMIC DNA]</scope>
    <source>
        <strain evidence="2">SYSU_2023b</strain>
        <tissue evidence="2">Whole body</tissue>
    </source>
</reference>
<feature type="signal peptide" evidence="1">
    <location>
        <begin position="1"/>
        <end position="17"/>
    </location>
</feature>
<gene>
    <name evidence="2" type="ORF">WA026_009737</name>
</gene>
<dbReference type="AlphaFoldDB" id="A0AAW1TIY3"/>